<dbReference type="PROSITE" id="PS50113">
    <property type="entry name" value="PAC"/>
    <property type="match status" value="2"/>
</dbReference>
<dbReference type="InterPro" id="IPR013767">
    <property type="entry name" value="PAS_fold"/>
</dbReference>
<dbReference type="InterPro" id="IPR004358">
    <property type="entry name" value="Sig_transdc_His_kin-like_C"/>
</dbReference>
<dbReference type="InterPro" id="IPR036890">
    <property type="entry name" value="HATPase_C_sf"/>
</dbReference>
<dbReference type="InterPro" id="IPR001610">
    <property type="entry name" value="PAC"/>
</dbReference>
<dbReference type="SMART" id="SM00091">
    <property type="entry name" value="PAS"/>
    <property type="match status" value="4"/>
</dbReference>
<feature type="domain" description="Histidine kinase" evidence="7">
    <location>
        <begin position="752"/>
        <end position="967"/>
    </location>
</feature>
<dbReference type="InterPro" id="IPR035965">
    <property type="entry name" value="PAS-like_dom_sf"/>
</dbReference>
<feature type="domain" description="PAS" evidence="8">
    <location>
        <begin position="301"/>
        <end position="373"/>
    </location>
</feature>
<protein>
    <recommendedName>
        <fullName evidence="2">histidine kinase</fullName>
        <ecNumber evidence="2">2.7.13.3</ecNumber>
    </recommendedName>
</protein>
<dbReference type="RefSeq" id="WP_343786280.1">
    <property type="nucleotide sequence ID" value="NZ_BAAAFH010000007.1"/>
</dbReference>
<keyword evidence="3" id="KW-0597">Phosphoprotein</keyword>
<dbReference type="InterPro" id="IPR003018">
    <property type="entry name" value="GAF"/>
</dbReference>
<dbReference type="Proteomes" id="UP001501126">
    <property type="component" value="Unassembled WGS sequence"/>
</dbReference>
<dbReference type="Gene3D" id="1.10.287.130">
    <property type="match status" value="1"/>
</dbReference>
<dbReference type="InterPro" id="IPR005467">
    <property type="entry name" value="His_kinase_dom"/>
</dbReference>
<dbReference type="SMART" id="SM00388">
    <property type="entry name" value="HisKA"/>
    <property type="match status" value="1"/>
</dbReference>
<feature type="domain" description="PAS" evidence="8">
    <location>
        <begin position="596"/>
        <end position="669"/>
    </location>
</feature>
<dbReference type="CDD" id="cd00082">
    <property type="entry name" value="HisKA"/>
    <property type="match status" value="1"/>
</dbReference>
<evidence type="ECO:0000256" key="3">
    <source>
        <dbReference type="ARBA" id="ARBA00022553"/>
    </source>
</evidence>
<organism evidence="10 11">
    <name type="scientific">Wandonia haliotis</name>
    <dbReference type="NCBI Taxonomy" id="574963"/>
    <lineage>
        <taxon>Bacteria</taxon>
        <taxon>Pseudomonadati</taxon>
        <taxon>Bacteroidota</taxon>
        <taxon>Flavobacteriia</taxon>
        <taxon>Flavobacteriales</taxon>
        <taxon>Crocinitomicaceae</taxon>
        <taxon>Wandonia</taxon>
    </lineage>
</organism>
<evidence type="ECO:0000256" key="1">
    <source>
        <dbReference type="ARBA" id="ARBA00000085"/>
    </source>
</evidence>
<evidence type="ECO:0000256" key="5">
    <source>
        <dbReference type="ARBA" id="ARBA00022777"/>
    </source>
</evidence>
<dbReference type="PROSITE" id="PS50109">
    <property type="entry name" value="HIS_KIN"/>
    <property type="match status" value="1"/>
</dbReference>
<dbReference type="InterPro" id="IPR000014">
    <property type="entry name" value="PAS"/>
</dbReference>
<dbReference type="CDD" id="cd00130">
    <property type="entry name" value="PAS"/>
    <property type="match status" value="3"/>
</dbReference>
<evidence type="ECO:0000259" key="8">
    <source>
        <dbReference type="PROSITE" id="PS50112"/>
    </source>
</evidence>
<evidence type="ECO:0000259" key="7">
    <source>
        <dbReference type="PROSITE" id="PS50109"/>
    </source>
</evidence>
<dbReference type="Pfam" id="PF08447">
    <property type="entry name" value="PAS_3"/>
    <property type="match status" value="3"/>
</dbReference>
<dbReference type="NCBIfam" id="TIGR00229">
    <property type="entry name" value="sensory_box"/>
    <property type="match status" value="3"/>
</dbReference>
<dbReference type="PROSITE" id="PS50112">
    <property type="entry name" value="PAS"/>
    <property type="match status" value="4"/>
</dbReference>
<evidence type="ECO:0000313" key="10">
    <source>
        <dbReference type="EMBL" id="GAA0875139.1"/>
    </source>
</evidence>
<dbReference type="Gene3D" id="3.30.450.40">
    <property type="match status" value="1"/>
</dbReference>
<dbReference type="SUPFAM" id="SSF55874">
    <property type="entry name" value="ATPase domain of HSP90 chaperone/DNA topoisomerase II/histidine kinase"/>
    <property type="match status" value="1"/>
</dbReference>
<dbReference type="SMART" id="SM00387">
    <property type="entry name" value="HATPase_c"/>
    <property type="match status" value="1"/>
</dbReference>
<feature type="domain" description="PAS" evidence="8">
    <location>
        <begin position="176"/>
        <end position="246"/>
    </location>
</feature>
<name>A0ABP3Y4S5_9FLAO</name>
<dbReference type="InterPro" id="IPR003661">
    <property type="entry name" value="HisK_dim/P_dom"/>
</dbReference>
<dbReference type="PANTHER" id="PTHR43304">
    <property type="entry name" value="PHYTOCHROME-LIKE PROTEIN CPH1"/>
    <property type="match status" value="1"/>
</dbReference>
<feature type="domain" description="PAC" evidence="9">
    <location>
        <begin position="675"/>
        <end position="727"/>
    </location>
</feature>
<feature type="domain" description="PAC" evidence="9">
    <location>
        <begin position="249"/>
        <end position="300"/>
    </location>
</feature>
<accession>A0ABP3Y4S5</accession>
<feature type="domain" description="PAS" evidence="8">
    <location>
        <begin position="54"/>
        <end position="111"/>
    </location>
</feature>
<dbReference type="Gene3D" id="3.30.450.20">
    <property type="entry name" value="PAS domain"/>
    <property type="match status" value="4"/>
</dbReference>
<keyword evidence="11" id="KW-1185">Reference proteome</keyword>
<dbReference type="InterPro" id="IPR000700">
    <property type="entry name" value="PAS-assoc_C"/>
</dbReference>
<dbReference type="InterPro" id="IPR003594">
    <property type="entry name" value="HATPase_dom"/>
</dbReference>
<dbReference type="SMART" id="SM00086">
    <property type="entry name" value="PAC"/>
    <property type="match status" value="4"/>
</dbReference>
<dbReference type="Gene3D" id="3.30.565.10">
    <property type="entry name" value="Histidine kinase-like ATPase, C-terminal domain"/>
    <property type="match status" value="1"/>
</dbReference>
<sequence length="975" mass="112864">MNNTEPDNNTEKLILKIAKSKIPFFDSNLGDSSHILSVKDVTDSYNKQQIIERNRREIQRILDSSLDVICTIDADGVFDRVSNASVDVFGYPPDELSGRKFLELVYEDDREKTEGIAKLIREGLVVKNFENRYVHRKGHLVSVIWSAQWDNEEQRMYCVARDGKELKETQEKIRESEKRFKSMVQEGSDMIAILDLSGVYTYVSPNFKTFLGYREDELLGKKVKEFIHPRDQEVLSAEFAKLETSRRLNATPYRFRRKDGTWCWVQSVGTNLSEDNAIQGVVVNSVEITDLIETQRALNKSNERFSMLMRAGSESIWDYDLIKEELFLGDGFIRFFNIEPLDLRNNNDLINSKIHPEDLDEILDSFRSAIREEGKREWTAEYRIFNGQGYSYVKDKAIILRNEQDKAYRVIGAIKDVTSERLISEVEQLEKEVMELGMGMAGYVPLDQVLHYYMSGLERLFPGMKTSILRVESGHLYNLASPSLDKEYLEKIHGLKIGPNVGSCGSAAYTRKRVIVSDVLADERWANYLDLATQFSIGACWSQPVFDGESNVIATFANYYEEPKHPTDEETRIFERSSRFSALIITRFQHIDSIQRSNDLYQSVNMVTNDAIYEWDVERDVFYWGEGFYRIFGHESSDQEPDIRLWIENVHEDDRERILNDRKRIIESADEKNAWSHEYRFKKADGTYVYVVDKGTVIRDEIGRPIRMIGAVSDISYRKATEIALRHLNEELGKKVRELASTNNELEQFAFIASHDLQEPLRMVTGFLQQIEKKYNDLLDDKGKMYIQYAVDGAERMKTIILDLLEFSRAGRIKKEDYELIDLNAVIEDVKILLKSSIEENKVKLKVGELPSLMGTSSAYRQVFQNIISNSIKYRKKDESPIINIYAKEEEEGWVLYFEDNGIGINPKYHDKIFEIFQRLHSRESYSGTGIGLAICKKIVENLDGFLEIDSEEERGSTFMMRLPKLKGQEVPVEN</sequence>
<gene>
    <name evidence="10" type="ORF">GCM10009118_15470</name>
</gene>
<evidence type="ECO:0000313" key="11">
    <source>
        <dbReference type="Proteomes" id="UP001501126"/>
    </source>
</evidence>
<dbReference type="SUPFAM" id="SSF55781">
    <property type="entry name" value="GAF domain-like"/>
    <property type="match status" value="1"/>
</dbReference>
<proteinExistence type="predicted"/>
<dbReference type="SUPFAM" id="SSF55785">
    <property type="entry name" value="PYP-like sensor domain (PAS domain)"/>
    <property type="match status" value="4"/>
</dbReference>
<evidence type="ECO:0000256" key="6">
    <source>
        <dbReference type="SAM" id="Coils"/>
    </source>
</evidence>
<dbReference type="PANTHER" id="PTHR43304:SF1">
    <property type="entry name" value="PAC DOMAIN-CONTAINING PROTEIN"/>
    <property type="match status" value="1"/>
</dbReference>
<keyword evidence="6" id="KW-0175">Coiled coil</keyword>
<dbReference type="Pfam" id="PF00989">
    <property type="entry name" value="PAS"/>
    <property type="match status" value="1"/>
</dbReference>
<feature type="coiled-coil region" evidence="6">
    <location>
        <begin position="159"/>
        <end position="186"/>
    </location>
</feature>
<dbReference type="PRINTS" id="PR00344">
    <property type="entry name" value="BCTRLSENSOR"/>
</dbReference>
<keyword evidence="5" id="KW-0418">Kinase</keyword>
<evidence type="ECO:0000256" key="4">
    <source>
        <dbReference type="ARBA" id="ARBA00022679"/>
    </source>
</evidence>
<dbReference type="EC" id="2.7.13.3" evidence="2"/>
<dbReference type="Pfam" id="PF00512">
    <property type="entry name" value="HisKA"/>
    <property type="match status" value="1"/>
</dbReference>
<evidence type="ECO:0000256" key="2">
    <source>
        <dbReference type="ARBA" id="ARBA00012438"/>
    </source>
</evidence>
<dbReference type="InterPro" id="IPR013655">
    <property type="entry name" value="PAS_fold_3"/>
</dbReference>
<keyword evidence="4" id="KW-0808">Transferase</keyword>
<comment type="catalytic activity">
    <reaction evidence="1">
        <text>ATP + protein L-histidine = ADP + protein N-phospho-L-histidine.</text>
        <dbReference type="EC" id="2.7.13.3"/>
    </reaction>
</comment>
<dbReference type="Pfam" id="PF13185">
    <property type="entry name" value="GAF_2"/>
    <property type="match status" value="1"/>
</dbReference>
<dbReference type="InterPro" id="IPR052162">
    <property type="entry name" value="Sensor_kinase/Photoreceptor"/>
</dbReference>
<dbReference type="InterPro" id="IPR029016">
    <property type="entry name" value="GAF-like_dom_sf"/>
</dbReference>
<dbReference type="SUPFAM" id="SSF47384">
    <property type="entry name" value="Homodimeric domain of signal transducing histidine kinase"/>
    <property type="match status" value="1"/>
</dbReference>
<evidence type="ECO:0000259" key="9">
    <source>
        <dbReference type="PROSITE" id="PS50113"/>
    </source>
</evidence>
<comment type="caution">
    <text evidence="10">The sequence shown here is derived from an EMBL/GenBank/DDBJ whole genome shotgun (WGS) entry which is preliminary data.</text>
</comment>
<reference evidence="11" key="1">
    <citation type="journal article" date="2019" name="Int. J. Syst. Evol. Microbiol.">
        <title>The Global Catalogue of Microorganisms (GCM) 10K type strain sequencing project: providing services to taxonomists for standard genome sequencing and annotation.</title>
        <authorList>
            <consortium name="The Broad Institute Genomics Platform"/>
            <consortium name="The Broad Institute Genome Sequencing Center for Infectious Disease"/>
            <person name="Wu L."/>
            <person name="Ma J."/>
        </authorList>
    </citation>
    <scope>NUCLEOTIDE SEQUENCE [LARGE SCALE GENOMIC DNA]</scope>
    <source>
        <strain evidence="11">JCM 16083</strain>
    </source>
</reference>
<dbReference type="InterPro" id="IPR036097">
    <property type="entry name" value="HisK_dim/P_sf"/>
</dbReference>
<dbReference type="EMBL" id="BAAAFH010000007">
    <property type="protein sequence ID" value="GAA0875139.1"/>
    <property type="molecule type" value="Genomic_DNA"/>
</dbReference>
<dbReference type="Pfam" id="PF02518">
    <property type="entry name" value="HATPase_c"/>
    <property type="match status" value="1"/>
</dbReference>